<dbReference type="InterPro" id="IPR036263">
    <property type="entry name" value="Chorismate_II_sf"/>
</dbReference>
<name>A0A1U7M219_9FIRM</name>
<keyword evidence="4" id="KW-1185">Reference proteome</keyword>
<feature type="domain" description="Chorismate mutase" evidence="2">
    <location>
        <begin position="1"/>
        <end position="85"/>
    </location>
</feature>
<accession>A0A1U7M219</accession>
<evidence type="ECO:0000313" key="3">
    <source>
        <dbReference type="EMBL" id="OLR65721.1"/>
    </source>
</evidence>
<dbReference type="PROSITE" id="PS51168">
    <property type="entry name" value="CHORISMATE_MUT_2"/>
    <property type="match status" value="1"/>
</dbReference>
<dbReference type="SUPFAM" id="SSF48600">
    <property type="entry name" value="Chorismate mutase II"/>
    <property type="match status" value="1"/>
</dbReference>
<dbReference type="GO" id="GO:0004106">
    <property type="term" value="F:chorismate mutase activity"/>
    <property type="evidence" value="ECO:0007669"/>
    <property type="project" value="InterPro"/>
</dbReference>
<dbReference type="InterPro" id="IPR036979">
    <property type="entry name" value="CM_dom_sf"/>
</dbReference>
<dbReference type="PANTHER" id="PTHR38041">
    <property type="entry name" value="CHORISMATE MUTASE"/>
    <property type="match status" value="1"/>
</dbReference>
<dbReference type="GO" id="GO:0046417">
    <property type="term" value="P:chorismate metabolic process"/>
    <property type="evidence" value="ECO:0007669"/>
    <property type="project" value="InterPro"/>
</dbReference>
<dbReference type="PANTHER" id="PTHR38041:SF1">
    <property type="entry name" value="CHORISMATE MUTASE"/>
    <property type="match status" value="1"/>
</dbReference>
<dbReference type="SMART" id="SM00830">
    <property type="entry name" value="CM_2"/>
    <property type="match status" value="1"/>
</dbReference>
<dbReference type="Pfam" id="PF01817">
    <property type="entry name" value="CM_2"/>
    <property type="match status" value="1"/>
</dbReference>
<dbReference type="STRING" id="1465756.BIV18_09475"/>
<evidence type="ECO:0000256" key="1">
    <source>
        <dbReference type="ARBA" id="ARBA00023235"/>
    </source>
</evidence>
<dbReference type="GO" id="GO:0009697">
    <property type="term" value="P:salicylic acid biosynthetic process"/>
    <property type="evidence" value="ECO:0007669"/>
    <property type="project" value="TreeGrafter"/>
</dbReference>
<dbReference type="InterPro" id="IPR051331">
    <property type="entry name" value="Chorismate_mutase-related"/>
</dbReference>
<protein>
    <recommendedName>
        <fullName evidence="2">Chorismate mutase domain-containing protein</fullName>
    </recommendedName>
</protein>
<gene>
    <name evidence="3" type="ORF">BIV18_09475</name>
</gene>
<reference evidence="3 4" key="1">
    <citation type="journal article" date="2016" name="Appl. Environ. Microbiol.">
        <title>Function and Phylogeny of Bacterial Butyryl Coenzyme A:Acetate Transferases and Their Diversity in the Proximal Colon of Swine.</title>
        <authorList>
            <person name="Trachsel J."/>
            <person name="Bayles D.O."/>
            <person name="Looft T."/>
            <person name="Levine U.Y."/>
            <person name="Allen H.K."/>
        </authorList>
    </citation>
    <scope>NUCLEOTIDE SEQUENCE [LARGE SCALE GENOMIC DNA]</scope>
    <source>
        <strain evidence="3 4">35-6-1</strain>
    </source>
</reference>
<keyword evidence="1" id="KW-0413">Isomerase</keyword>
<dbReference type="Proteomes" id="UP000187166">
    <property type="component" value="Unassembled WGS sequence"/>
</dbReference>
<organism evidence="3 4">
    <name type="scientific">Peptoniphilus porci</name>
    <dbReference type="NCBI Taxonomy" id="2652280"/>
    <lineage>
        <taxon>Bacteria</taxon>
        <taxon>Bacillati</taxon>
        <taxon>Bacillota</taxon>
        <taxon>Tissierellia</taxon>
        <taxon>Tissierellales</taxon>
        <taxon>Peptoniphilaceae</taxon>
        <taxon>Peptoniphilus</taxon>
    </lineage>
</organism>
<comment type="caution">
    <text evidence="3">The sequence shown here is derived from an EMBL/GenBank/DDBJ whole genome shotgun (WGS) entry which is preliminary data.</text>
</comment>
<dbReference type="InterPro" id="IPR002701">
    <property type="entry name" value="CM_II_prokaryot"/>
</dbReference>
<dbReference type="Gene3D" id="1.20.59.10">
    <property type="entry name" value="Chorismate mutase"/>
    <property type="match status" value="1"/>
</dbReference>
<dbReference type="AlphaFoldDB" id="A0A1U7M219"/>
<sequence length="85" mass="10018">MKNLDESRKTLDQIDSQIVDLLENRMKISKEIGIYKLNNNLNTEDSSREDKIIKKLENKIDPEFKNSIRPIYSEILVKAKKLLQK</sequence>
<evidence type="ECO:0000259" key="2">
    <source>
        <dbReference type="PROSITE" id="PS51168"/>
    </source>
</evidence>
<dbReference type="EMBL" id="MJIH01000001">
    <property type="protein sequence ID" value="OLR65721.1"/>
    <property type="molecule type" value="Genomic_DNA"/>
</dbReference>
<evidence type="ECO:0000313" key="4">
    <source>
        <dbReference type="Proteomes" id="UP000187166"/>
    </source>
</evidence>
<proteinExistence type="predicted"/>